<name>A0A0H2RSZ0_9AGAM</name>
<keyword evidence="2" id="KW-1185">Reference proteome</keyword>
<sequence>MTTVPRHRAKEGGRARKELQILLSSQLMSDRRTLLYETHASASQRTNFPILIFDPSGEGSRVISALPLLVTSLGVGMKLGAYRRQVDPACGEGRLDAYAVSRSIAIGKVEVRFGSTYFIRHALHDGLKEGSLRNRMLRSRLSTGARWRLSVLCGEGRRGVHPAQSTAKTYRSIGYLSQVRRKTPGSFVCGEGRRGLPGLLDCMFLEETPFIPLGSRVLGREDAPSLTLILVLVLGKLAAFVASLRSFPPYRPTESPSLCDVTKGPKNSKNSKDLKLEALCSSPTLTRAQSQMKNATGTACRRRNERLMSAKLRAMNDCINIVKVHEMRWSAWASNQELELDSNSIAPPSIERRPVVIVFVEDPPFLVTDLRWSAFEVKVKVKILVAVGRPGGLASDLGIRGSGPSGVIRVDINRE</sequence>
<dbReference type="InParanoid" id="A0A0H2RSZ0"/>
<reference evidence="1 2" key="1">
    <citation type="submission" date="2015-04" db="EMBL/GenBank/DDBJ databases">
        <title>Complete genome sequence of Schizopora paradoxa KUC8140, a cosmopolitan wood degrader in East Asia.</title>
        <authorList>
            <consortium name="DOE Joint Genome Institute"/>
            <person name="Min B."/>
            <person name="Park H."/>
            <person name="Jang Y."/>
            <person name="Kim J.-J."/>
            <person name="Kim K.H."/>
            <person name="Pangilinan J."/>
            <person name="Lipzen A."/>
            <person name="Riley R."/>
            <person name="Grigoriev I.V."/>
            <person name="Spatafora J.W."/>
            <person name="Choi I.-G."/>
        </authorList>
    </citation>
    <scope>NUCLEOTIDE SEQUENCE [LARGE SCALE GENOMIC DNA]</scope>
    <source>
        <strain evidence="1 2">KUC8140</strain>
    </source>
</reference>
<dbReference type="EMBL" id="KQ086113">
    <property type="protein sequence ID" value="KLO07936.1"/>
    <property type="molecule type" value="Genomic_DNA"/>
</dbReference>
<dbReference type="AlphaFoldDB" id="A0A0H2RSZ0"/>
<evidence type="ECO:0000313" key="1">
    <source>
        <dbReference type="EMBL" id="KLO07936.1"/>
    </source>
</evidence>
<accession>A0A0H2RSZ0</accession>
<protein>
    <submittedName>
        <fullName evidence="1">Uncharacterized protein</fullName>
    </submittedName>
</protein>
<dbReference type="Proteomes" id="UP000053477">
    <property type="component" value="Unassembled WGS sequence"/>
</dbReference>
<evidence type="ECO:0000313" key="2">
    <source>
        <dbReference type="Proteomes" id="UP000053477"/>
    </source>
</evidence>
<organism evidence="1 2">
    <name type="scientific">Schizopora paradoxa</name>
    <dbReference type="NCBI Taxonomy" id="27342"/>
    <lineage>
        <taxon>Eukaryota</taxon>
        <taxon>Fungi</taxon>
        <taxon>Dikarya</taxon>
        <taxon>Basidiomycota</taxon>
        <taxon>Agaricomycotina</taxon>
        <taxon>Agaricomycetes</taxon>
        <taxon>Hymenochaetales</taxon>
        <taxon>Schizoporaceae</taxon>
        <taxon>Schizopora</taxon>
    </lineage>
</organism>
<proteinExistence type="predicted"/>
<gene>
    <name evidence="1" type="ORF">SCHPADRAFT_894257</name>
</gene>